<dbReference type="Pfam" id="PF14559">
    <property type="entry name" value="TPR_19"/>
    <property type="match status" value="1"/>
</dbReference>
<feature type="chain" id="PRO_5020238440" evidence="4">
    <location>
        <begin position="31"/>
        <end position="415"/>
    </location>
</feature>
<reference evidence="6" key="1">
    <citation type="journal article" date="2019" name="J. Bacteriol.">
        <title>A Mutagenic Screen Identifies a TonB-Dependent Receptor Required for the Lanthanide Metal Switch in the Type I Methanotroph 'Methylotuvimicrobium buryatense' 5GB1C.</title>
        <authorList>
            <person name="Groom J.D."/>
            <person name="Ford S.M."/>
            <person name="Pesesky M.W."/>
            <person name="Lidstrom M.E."/>
        </authorList>
    </citation>
    <scope>NUCLEOTIDE SEQUENCE [LARGE SCALE GENOMIC DNA]</scope>
    <source>
        <strain evidence="6">5GB1C</strain>
    </source>
</reference>
<keyword evidence="1" id="KW-0677">Repeat</keyword>
<keyword evidence="4" id="KW-0732">Signal</keyword>
<proteinExistence type="predicted"/>
<organism evidence="5 6">
    <name type="scientific">Methylotuvimicrobium buryatense</name>
    <name type="common">Methylomicrobium buryatense</name>
    <dbReference type="NCBI Taxonomy" id="95641"/>
    <lineage>
        <taxon>Bacteria</taxon>
        <taxon>Pseudomonadati</taxon>
        <taxon>Pseudomonadota</taxon>
        <taxon>Gammaproteobacteria</taxon>
        <taxon>Methylococcales</taxon>
        <taxon>Methylococcaceae</taxon>
        <taxon>Methylotuvimicrobium</taxon>
    </lineage>
</organism>
<dbReference type="EMBL" id="CP035467">
    <property type="protein sequence ID" value="QCW81153.1"/>
    <property type="molecule type" value="Genomic_DNA"/>
</dbReference>
<sequence>MHWNRTRIGNVNRRLITGVLLALLSLQGRAETETDESKKYAVSPETYKVLNQSRELSDQSRFSKALSLLQAQLPKVADNHYERALIHQHLAYTHLERHDYLQAVIALEETLRGADTLPPDTVHNLRYNLAQAAVQAERFEQAIKQLDLWFASEPRPSAEAWYLRALTHHKIKRFDRSADYLKKALAISERQDWQILLLSIVLEQNKYREAVPLLNKLIAQAPNEQSWWLNLTDVHLMLKDYGKALSVLELAHRKFDLPKDQIVRLAQLYMHKNTPYLAAKLLTREMERGRIERNAANMELLANSWAMAREHDKEFTILKQLAAMRNDGNLYLRCAHILLSREKWNESAGMLNKALATNNLKNRQQAQLMLGIVYYNSGRMDYAESAFTRACKHHQTKGQAQRWLMQIKSQQKVDS</sequence>
<protein>
    <submittedName>
        <fullName evidence="5">Tetratricopeptide repeat protein</fullName>
    </submittedName>
</protein>
<evidence type="ECO:0000256" key="4">
    <source>
        <dbReference type="SAM" id="SignalP"/>
    </source>
</evidence>
<dbReference type="InterPro" id="IPR011990">
    <property type="entry name" value="TPR-like_helical_dom_sf"/>
</dbReference>
<dbReference type="Proteomes" id="UP000305881">
    <property type="component" value="Chromosome"/>
</dbReference>
<evidence type="ECO:0000256" key="1">
    <source>
        <dbReference type="ARBA" id="ARBA00022737"/>
    </source>
</evidence>
<dbReference type="Gene3D" id="1.25.40.10">
    <property type="entry name" value="Tetratricopeptide repeat domain"/>
    <property type="match status" value="3"/>
</dbReference>
<feature type="repeat" description="TPR" evidence="3">
    <location>
        <begin position="158"/>
        <end position="191"/>
    </location>
</feature>
<keyword evidence="6" id="KW-1185">Reference proteome</keyword>
<accession>A0A4P9ULC0</accession>
<evidence type="ECO:0000313" key="6">
    <source>
        <dbReference type="Proteomes" id="UP000305881"/>
    </source>
</evidence>
<feature type="signal peptide" evidence="4">
    <location>
        <begin position="1"/>
        <end position="30"/>
    </location>
</feature>
<dbReference type="PROSITE" id="PS50005">
    <property type="entry name" value="TPR"/>
    <property type="match status" value="1"/>
</dbReference>
<evidence type="ECO:0000256" key="3">
    <source>
        <dbReference type="PROSITE-ProRule" id="PRU00339"/>
    </source>
</evidence>
<dbReference type="STRING" id="675511.GCA_000341735_02612"/>
<evidence type="ECO:0000313" key="5">
    <source>
        <dbReference type="EMBL" id="QCW81153.1"/>
    </source>
</evidence>
<gene>
    <name evidence="5" type="ORF">EQU24_01970</name>
</gene>
<keyword evidence="2 3" id="KW-0802">TPR repeat</keyword>
<name>A0A4P9ULC0_METBY</name>
<dbReference type="OrthoDB" id="5574348at2"/>
<dbReference type="SUPFAM" id="SSF81901">
    <property type="entry name" value="HCP-like"/>
    <property type="match status" value="1"/>
</dbReference>
<dbReference type="PANTHER" id="PTHR44186:SF1">
    <property type="entry name" value="BARDET-BIEDL SYNDROME 4 PROTEIN"/>
    <property type="match status" value="1"/>
</dbReference>
<dbReference type="AlphaFoldDB" id="A0A4P9ULC0"/>
<dbReference type="RefSeq" id="WP_017841114.1">
    <property type="nucleotide sequence ID" value="NZ_CP035467.1"/>
</dbReference>
<dbReference type="SUPFAM" id="SSF48452">
    <property type="entry name" value="TPR-like"/>
    <property type="match status" value="1"/>
</dbReference>
<dbReference type="SMART" id="SM00028">
    <property type="entry name" value="TPR"/>
    <property type="match status" value="5"/>
</dbReference>
<evidence type="ECO:0000256" key="2">
    <source>
        <dbReference type="ARBA" id="ARBA00022803"/>
    </source>
</evidence>
<dbReference type="KEGG" id="mbur:EQU24_01970"/>
<dbReference type="PANTHER" id="PTHR44186">
    <property type="match status" value="1"/>
</dbReference>
<dbReference type="Pfam" id="PF13432">
    <property type="entry name" value="TPR_16"/>
    <property type="match status" value="2"/>
</dbReference>
<dbReference type="InterPro" id="IPR019734">
    <property type="entry name" value="TPR_rpt"/>
</dbReference>